<gene>
    <name evidence="1" type="ORF">HYQ45_012469</name>
</gene>
<name>A0A8I3AMU2_VERLO</name>
<protein>
    <submittedName>
        <fullName evidence="1">Uncharacterized protein</fullName>
    </submittedName>
</protein>
<evidence type="ECO:0000313" key="2">
    <source>
        <dbReference type="Proteomes" id="UP000689129"/>
    </source>
</evidence>
<reference evidence="1" key="1">
    <citation type="journal article" date="2021" name="Mol. Plant Pathol.">
        <title>A 20-kb lineage-specific genomic region tames virulence in pathogenic amphidiploid Verticillium longisporum.</title>
        <authorList>
            <person name="Harting R."/>
            <person name="Starke J."/>
            <person name="Kusch H."/>
            <person name="Poggeler S."/>
            <person name="Maurus I."/>
            <person name="Schluter R."/>
            <person name="Landesfeind M."/>
            <person name="Bulla I."/>
            <person name="Nowrousian M."/>
            <person name="de Jonge R."/>
            <person name="Stahlhut G."/>
            <person name="Hoff K.J."/>
            <person name="Asshauer K.P."/>
            <person name="Thurmer A."/>
            <person name="Stanke M."/>
            <person name="Daniel R."/>
            <person name="Morgenstern B."/>
            <person name="Thomma B.P.H.J."/>
            <person name="Kronstad J.W."/>
            <person name="Braus-Stromeyer S.A."/>
            <person name="Braus G.H."/>
        </authorList>
    </citation>
    <scope>NUCLEOTIDE SEQUENCE</scope>
    <source>
        <strain evidence="1">Vl32</strain>
    </source>
</reference>
<dbReference type="AlphaFoldDB" id="A0A8I3AMU2"/>
<dbReference type="Proteomes" id="UP000689129">
    <property type="component" value="Unassembled WGS sequence"/>
</dbReference>
<organism evidence="1 2">
    <name type="scientific">Verticillium longisporum</name>
    <name type="common">Verticillium dahliae var. longisporum</name>
    <dbReference type="NCBI Taxonomy" id="100787"/>
    <lineage>
        <taxon>Eukaryota</taxon>
        <taxon>Fungi</taxon>
        <taxon>Dikarya</taxon>
        <taxon>Ascomycota</taxon>
        <taxon>Pezizomycotina</taxon>
        <taxon>Sordariomycetes</taxon>
        <taxon>Hypocreomycetidae</taxon>
        <taxon>Glomerellales</taxon>
        <taxon>Plectosphaerellaceae</taxon>
        <taxon>Verticillium</taxon>
    </lineage>
</organism>
<dbReference type="EMBL" id="JAEMWZ010000287">
    <property type="protein sequence ID" value="KAG7127649.1"/>
    <property type="molecule type" value="Genomic_DNA"/>
</dbReference>
<accession>A0A8I3AMU2</accession>
<sequence length="145" mass="17042">MEDVSWKIENLFDEETEIQCLDEWNDYHKCIFPSEVRFLHHLPPMVAVFDREDKIRAFRQKARIPEKAKLAARWRIQNKIAIPTSESWVHRAIDGTDTMHIRKHPHNHASLLKVNSITNTLLKHHQPDSPRVMLSADISGYGWGR</sequence>
<comment type="caution">
    <text evidence="1">The sequence shown here is derived from an EMBL/GenBank/DDBJ whole genome shotgun (WGS) entry which is preliminary data.</text>
</comment>
<proteinExistence type="predicted"/>
<evidence type="ECO:0000313" key="1">
    <source>
        <dbReference type="EMBL" id="KAG7127649.1"/>
    </source>
</evidence>